<dbReference type="InterPro" id="IPR001753">
    <property type="entry name" value="Enoyl-CoA_hydra/iso"/>
</dbReference>
<dbReference type="FunFam" id="3.90.226.10:FF:000009">
    <property type="entry name" value="Carnitinyl-CoA dehydratase"/>
    <property type="match status" value="1"/>
</dbReference>
<proteinExistence type="inferred from homology"/>
<dbReference type="PANTHER" id="PTHR11941:SF54">
    <property type="entry name" value="ENOYL-COA HYDRATASE, MITOCHONDRIAL"/>
    <property type="match status" value="1"/>
</dbReference>
<dbReference type="PROSITE" id="PS00166">
    <property type="entry name" value="ENOYL_COA_HYDRATASE"/>
    <property type="match status" value="1"/>
</dbReference>
<dbReference type="InterPro" id="IPR014748">
    <property type="entry name" value="Enoyl-CoA_hydra_C"/>
</dbReference>
<dbReference type="Gene3D" id="3.90.226.10">
    <property type="entry name" value="2-enoyl-CoA Hydratase, Chain A, domain 1"/>
    <property type="match status" value="1"/>
</dbReference>
<dbReference type="GO" id="GO:0016829">
    <property type="term" value="F:lyase activity"/>
    <property type="evidence" value="ECO:0007669"/>
    <property type="project" value="UniProtKB-KW"/>
</dbReference>
<comment type="caution">
    <text evidence="3">The sequence shown here is derived from an EMBL/GenBank/DDBJ whole genome shotgun (WGS) entry which is preliminary data.</text>
</comment>
<dbReference type="InterPro" id="IPR018376">
    <property type="entry name" value="Enoyl-CoA_hyd/isom_CS"/>
</dbReference>
<name>A0A0F9GV87_9ZZZZ</name>
<dbReference type="Pfam" id="PF00378">
    <property type="entry name" value="ECH_1"/>
    <property type="match status" value="1"/>
</dbReference>
<evidence type="ECO:0000256" key="1">
    <source>
        <dbReference type="ARBA" id="ARBA00005254"/>
    </source>
</evidence>
<dbReference type="PANTHER" id="PTHR11941">
    <property type="entry name" value="ENOYL-COA HYDRATASE-RELATED"/>
    <property type="match status" value="1"/>
</dbReference>
<organism evidence="3">
    <name type="scientific">marine sediment metagenome</name>
    <dbReference type="NCBI Taxonomy" id="412755"/>
    <lineage>
        <taxon>unclassified sequences</taxon>
        <taxon>metagenomes</taxon>
        <taxon>ecological metagenomes</taxon>
    </lineage>
</organism>
<keyword evidence="2" id="KW-0456">Lyase</keyword>
<gene>
    <name evidence="3" type="ORF">LCGC14_2076810</name>
</gene>
<dbReference type="GO" id="GO:0006635">
    <property type="term" value="P:fatty acid beta-oxidation"/>
    <property type="evidence" value="ECO:0007669"/>
    <property type="project" value="TreeGrafter"/>
</dbReference>
<comment type="similarity">
    <text evidence="1">Belongs to the enoyl-CoA hydratase/isomerase family.</text>
</comment>
<accession>A0A0F9GV87</accession>
<dbReference type="CDD" id="cd06558">
    <property type="entry name" value="crotonase-like"/>
    <property type="match status" value="1"/>
</dbReference>
<evidence type="ECO:0000313" key="3">
    <source>
        <dbReference type="EMBL" id="KKL73250.1"/>
    </source>
</evidence>
<dbReference type="InterPro" id="IPR029045">
    <property type="entry name" value="ClpP/crotonase-like_dom_sf"/>
</dbReference>
<dbReference type="Gene3D" id="1.10.12.10">
    <property type="entry name" value="Lyase 2-enoyl-coa Hydratase, Chain A, domain 2"/>
    <property type="match status" value="1"/>
</dbReference>
<dbReference type="AlphaFoldDB" id="A0A0F9GV87"/>
<reference evidence="3" key="1">
    <citation type="journal article" date="2015" name="Nature">
        <title>Complex archaea that bridge the gap between prokaryotes and eukaryotes.</title>
        <authorList>
            <person name="Spang A."/>
            <person name="Saw J.H."/>
            <person name="Jorgensen S.L."/>
            <person name="Zaremba-Niedzwiedzka K."/>
            <person name="Martijn J."/>
            <person name="Lind A.E."/>
            <person name="van Eijk R."/>
            <person name="Schleper C."/>
            <person name="Guy L."/>
            <person name="Ettema T.J."/>
        </authorList>
    </citation>
    <scope>NUCLEOTIDE SEQUENCE</scope>
</reference>
<protein>
    <recommendedName>
        <fullName evidence="4">Enoyl-CoA hydratase</fullName>
    </recommendedName>
</protein>
<evidence type="ECO:0008006" key="4">
    <source>
        <dbReference type="Google" id="ProtNLM"/>
    </source>
</evidence>
<dbReference type="SUPFAM" id="SSF52096">
    <property type="entry name" value="ClpP/crotonase"/>
    <property type="match status" value="1"/>
</dbReference>
<dbReference type="EMBL" id="LAZR01025020">
    <property type="protein sequence ID" value="KKL73250.1"/>
    <property type="molecule type" value="Genomic_DNA"/>
</dbReference>
<evidence type="ECO:0000256" key="2">
    <source>
        <dbReference type="ARBA" id="ARBA00023239"/>
    </source>
</evidence>
<sequence>MDYKYIIVEKKEHITIVRLNRPEVRNAINPYVSIELENVFDEFENDSNAWVAIVTGVGDKAFSAGFDLKWGATASIEEQREAFGKLKFKAVTGGLTFNPNITKPVIAAVNGFAFGGGFELALGCDLIIAADHAVFSLPEPLVGRVPTEGGVHRLARQIPYHLAMEILFTYKRISAQEGVKYGFVNKVVPLDQLMVEAEKMAKVIMEGSPLAIRAIKQMANDGLETTLRKAYSTTYPLYREFTRSQDFIEGPRAFSEKRKPNWKGV</sequence>